<dbReference type="Gene3D" id="1.25.40.10">
    <property type="entry name" value="Tetratricopeptide repeat domain"/>
    <property type="match status" value="1"/>
</dbReference>
<dbReference type="InterPro" id="IPR033646">
    <property type="entry name" value="CLU-central"/>
</dbReference>
<dbReference type="Pfam" id="PF12807">
    <property type="entry name" value="eIF3_p135"/>
    <property type="match status" value="1"/>
</dbReference>
<dbReference type="FunFam" id="3.30.2280.10:FF:000002">
    <property type="entry name" value="Clustered mitochondria protein homolog"/>
    <property type="match status" value="1"/>
</dbReference>
<keyword evidence="5" id="KW-1185">Reference proteome</keyword>
<dbReference type="InterPro" id="IPR023231">
    <property type="entry name" value="GSKIP_dom_sf"/>
</dbReference>
<dbReference type="Pfam" id="PF13236">
    <property type="entry name" value="CLU"/>
    <property type="match status" value="1"/>
</dbReference>
<dbReference type="SUPFAM" id="SSF103107">
    <property type="entry name" value="Hypothetical protein c14orf129, hspc210"/>
    <property type="match status" value="1"/>
</dbReference>
<dbReference type="Proteomes" id="UP001626550">
    <property type="component" value="Unassembled WGS sequence"/>
</dbReference>
<proteinExistence type="predicted"/>
<dbReference type="Pfam" id="PF15044">
    <property type="entry name" value="CLU_N"/>
    <property type="match status" value="1"/>
</dbReference>
<protein>
    <recommendedName>
        <fullName evidence="3">Clu domain-containing protein</fullName>
    </recommendedName>
</protein>
<gene>
    <name evidence="4" type="ORF">Ciccas_002992</name>
</gene>
<dbReference type="Gene3D" id="3.30.2280.10">
    <property type="entry name" value="Hypothetical protein (hspc210)"/>
    <property type="match status" value="1"/>
</dbReference>
<evidence type="ECO:0000313" key="4">
    <source>
        <dbReference type="EMBL" id="KAL3318341.1"/>
    </source>
</evidence>
<dbReference type="InterPro" id="IPR027523">
    <property type="entry name" value="CLU_prot"/>
</dbReference>
<comment type="caution">
    <text evidence="4">The sequence shown here is derived from an EMBL/GenBank/DDBJ whole genome shotgun (WGS) entry which is preliminary data.</text>
</comment>
<dbReference type="EMBL" id="JBJKFK010000256">
    <property type="protein sequence ID" value="KAL3318341.1"/>
    <property type="molecule type" value="Genomic_DNA"/>
</dbReference>
<dbReference type="CDD" id="cd15466">
    <property type="entry name" value="CLU-central"/>
    <property type="match status" value="1"/>
</dbReference>
<dbReference type="PANTHER" id="PTHR12601">
    <property type="entry name" value="EUKARYOTIC TRANSLATION INITIATION FACTOR 3 SUBUNIT EIF-3"/>
    <property type="match status" value="1"/>
</dbReference>
<dbReference type="InterPro" id="IPR011990">
    <property type="entry name" value="TPR-like_helical_dom_sf"/>
</dbReference>
<evidence type="ECO:0000259" key="3">
    <source>
        <dbReference type="PROSITE" id="PS51823"/>
    </source>
</evidence>
<feature type="compositionally biased region" description="Basic and acidic residues" evidence="2">
    <location>
        <begin position="16"/>
        <end position="28"/>
    </location>
</feature>
<feature type="region of interest" description="Disordered" evidence="2">
    <location>
        <begin position="1"/>
        <end position="29"/>
    </location>
</feature>
<dbReference type="PROSITE" id="PS51823">
    <property type="entry name" value="CLU"/>
    <property type="match status" value="1"/>
</dbReference>
<feature type="domain" description="Clu" evidence="3">
    <location>
        <begin position="319"/>
        <end position="561"/>
    </location>
</feature>
<dbReference type="InterPro" id="IPR025697">
    <property type="entry name" value="CLU_dom"/>
</dbReference>
<dbReference type="InterPro" id="IPR028275">
    <property type="entry name" value="CLU_N"/>
</dbReference>
<dbReference type="PANTHER" id="PTHR12601:SF6">
    <property type="entry name" value="CLUSTERED MITOCHONDRIA PROTEIN HOMOLOG"/>
    <property type="match status" value="1"/>
</dbReference>
<evidence type="ECO:0000256" key="2">
    <source>
        <dbReference type="SAM" id="MobiDB-lite"/>
    </source>
</evidence>
<evidence type="ECO:0000313" key="5">
    <source>
        <dbReference type="Proteomes" id="UP001626550"/>
    </source>
</evidence>
<sequence length="1289" mass="145642">MGKSEPQETTLVVNGHAEKASDQMKKDESSDETILQVKVVSPGGDSVSLSINTSELVQEIQRVLIDREETCHRTCFVLQYENQTLDLFSELKSIENLKEHAEIKVIEERYSQREVKTHVKHIHDLMHSIDIRDCYLGQEQQSLTFLSTVIEGEVDKKNSSSLRPPEFLNPSLLEVPSDSNIPLLPLHPVKQELKPLICLKQFSYSNWNPAHTQRKLAGDLLYLYVHTLEDKRIHITACPRGFFINQSTNEIFNHKPLPGFAVYHSLVDLLKKFSSGFKKNFEAIMKKRAAKNPLERVPTPYQKFSWLSPLLPHEANAIRKEEAMSSRLASDENLPGQPRDWNEELQMSRELPKSCINERLLRDRSIFKTNSDFIAAATRATISVVNGDIMAINPGEHRKQQMYIWNNMFFSYGFDIKDHYKDFGGEAAAHAATTSDLNGIRAYSLYDQPGLHTLGTAIIDYKGYRITAQTIIPGILEKEQEKLVVYGSIDFGKTVITDERYEGPLKKSANHLKILPHEVLSQSGDKVKLYSSVDCKGIIGNDNRLYILDLLHTFPPDVNYLGGQKDFCRPQLPDSLTELGYPLKHTHLLSTLRQELVEAFCEGKCEQFFKVAFKEVQNLKPVGKDDKTESEEDTARGKVLKQLVENSALMQELQNMETASEMAKQAAAVAAKAIDSISPDSCEIAFNPDVFHQFVKFPDNLQEELRRDERLLISACEFLVCEQIPRFVQDIANHQITPQDGQSLVDSMHQRGINVRYLNRLVSELKDRPELMYVKRIAVSEILVRSVKHQFRTYMQDVEQLFISAAIVHLLNCIFTVCPSGSLNAFNGVDEYLVKMVASSKTAKKGKKKTISNKNHRSAENNSEELAWSSEYPSSFWASLVKEASDYFHFDLKASSIDEFVQVYGVSRVSLLRSICQTTGIQLMLKDYPLAGNNHTKPIFQLDDVVNLFPVVKHLHPIASDAYQYYTTGQAKISAGNFQEGLTLITEASELLSAVYGPLHPDTGACNRLLARLYYILGEHQTALVYQQRAIIIAERVHGIDSSSTVSEYLFLAVYSFACGQLLAALNSLYRARHISLLCHGEEHPEIAQIDTNIGLMLLVLEEFDLAALFLENGQRLIGLFHGRSSLKQAFNCHLVSRAHVYRGDYRKALEFEKQRHAIYLARLGLESDYTRDSDECMKLLLNQALNQARKVQQQQNNGIEITKKLQVMSSDKNVCKEEARMANCSLSQETVPFVMPGGAGSMFQFPNLVTILETINRVNGIIVVQYQTAAGKVAPQGDESKLVDQEVD</sequence>
<reference evidence="4 5" key="1">
    <citation type="submission" date="2024-11" db="EMBL/GenBank/DDBJ databases">
        <title>Adaptive evolution of stress response genes in parasites aligns with host niche diversity.</title>
        <authorList>
            <person name="Hahn C."/>
            <person name="Resl P."/>
        </authorList>
    </citation>
    <scope>NUCLEOTIDE SEQUENCE [LARGE SCALE GENOMIC DNA]</scope>
    <source>
        <strain evidence="4">EGGRZ-B1_66</strain>
        <tissue evidence="4">Body</tissue>
    </source>
</reference>
<keyword evidence="1" id="KW-0963">Cytoplasm</keyword>
<name>A0ABD2QHY6_9PLAT</name>
<accession>A0ABD2QHY6</accession>
<dbReference type="SUPFAM" id="SSF48452">
    <property type="entry name" value="TPR-like"/>
    <property type="match status" value="1"/>
</dbReference>
<dbReference type="Pfam" id="PF13424">
    <property type="entry name" value="TPR_12"/>
    <property type="match status" value="1"/>
</dbReference>
<organism evidence="4 5">
    <name type="scientific">Cichlidogyrus casuarinus</name>
    <dbReference type="NCBI Taxonomy" id="1844966"/>
    <lineage>
        <taxon>Eukaryota</taxon>
        <taxon>Metazoa</taxon>
        <taxon>Spiralia</taxon>
        <taxon>Lophotrochozoa</taxon>
        <taxon>Platyhelminthes</taxon>
        <taxon>Monogenea</taxon>
        <taxon>Monopisthocotylea</taxon>
        <taxon>Dactylogyridea</taxon>
        <taxon>Ancyrocephalidae</taxon>
        <taxon>Cichlidogyrus</taxon>
    </lineage>
</organism>
<evidence type="ECO:0000256" key="1">
    <source>
        <dbReference type="ARBA" id="ARBA00022490"/>
    </source>
</evidence>